<reference evidence="1" key="1">
    <citation type="submission" date="2020-10" db="EMBL/GenBank/DDBJ databases">
        <title>Connecting structure to function with the recovery of over 1000 high-quality activated sludge metagenome-assembled genomes encoding full-length rRNA genes using long-read sequencing.</title>
        <authorList>
            <person name="Singleton C.M."/>
            <person name="Petriglieri F."/>
            <person name="Kristensen J.M."/>
            <person name="Kirkegaard R.H."/>
            <person name="Michaelsen T.Y."/>
            <person name="Andersen M.H."/>
            <person name="Karst S.M."/>
            <person name="Dueholm M.S."/>
            <person name="Nielsen P.H."/>
            <person name="Albertsen M."/>
        </authorList>
    </citation>
    <scope>NUCLEOTIDE SEQUENCE</scope>
    <source>
        <strain evidence="1">OdNE_18-Q3-R46-58_BAT3C.305</strain>
    </source>
</reference>
<organism evidence="1 2">
    <name type="scientific">Candidatus Dechloromonas phosphorivorans</name>
    <dbReference type="NCBI Taxonomy" id="2899244"/>
    <lineage>
        <taxon>Bacteria</taxon>
        <taxon>Pseudomonadati</taxon>
        <taxon>Pseudomonadota</taxon>
        <taxon>Betaproteobacteria</taxon>
        <taxon>Rhodocyclales</taxon>
        <taxon>Azonexaceae</taxon>
        <taxon>Dechloromonas</taxon>
    </lineage>
</organism>
<evidence type="ECO:0000313" key="1">
    <source>
        <dbReference type="EMBL" id="MBK8890571.1"/>
    </source>
</evidence>
<accession>A0A9D7QHR3</accession>
<name>A0A9D7QHR3_9RHOO</name>
<proteinExistence type="predicted"/>
<dbReference type="AlphaFoldDB" id="A0A9D7QHR3"/>
<comment type="caution">
    <text evidence="1">The sequence shown here is derived from an EMBL/GenBank/DDBJ whole genome shotgun (WGS) entry which is preliminary data.</text>
</comment>
<evidence type="ECO:0000313" key="2">
    <source>
        <dbReference type="Proteomes" id="UP000808146"/>
    </source>
</evidence>
<gene>
    <name evidence="1" type="ORF">IPN75_09315</name>
</gene>
<dbReference type="Proteomes" id="UP000808146">
    <property type="component" value="Unassembled WGS sequence"/>
</dbReference>
<sequence length="50" mass="5939">MRDTYPLLVNTDFPAIQRRKLETLQANLGYRVISPAPIAMWRQARREPRK</sequence>
<protein>
    <submittedName>
        <fullName evidence="1">Uncharacterized protein</fullName>
    </submittedName>
</protein>
<dbReference type="EMBL" id="JADKBR010000011">
    <property type="protein sequence ID" value="MBK8890571.1"/>
    <property type="molecule type" value="Genomic_DNA"/>
</dbReference>